<dbReference type="AlphaFoldDB" id="A0A6A4ZGH7"/>
<organism evidence="1">
    <name type="scientific">Aphanomyces stellatus</name>
    <dbReference type="NCBI Taxonomy" id="120398"/>
    <lineage>
        <taxon>Eukaryota</taxon>
        <taxon>Sar</taxon>
        <taxon>Stramenopiles</taxon>
        <taxon>Oomycota</taxon>
        <taxon>Saprolegniomycetes</taxon>
        <taxon>Saprolegniales</taxon>
        <taxon>Verrucalvaceae</taxon>
        <taxon>Aphanomyces</taxon>
    </lineage>
</organism>
<protein>
    <submittedName>
        <fullName evidence="1">Uncharacterized protein</fullName>
    </submittedName>
</protein>
<name>A0A6A4ZGH7_9STRA</name>
<evidence type="ECO:0000313" key="1">
    <source>
        <dbReference type="EMBL" id="KAF0710372.1"/>
    </source>
</evidence>
<comment type="caution">
    <text evidence="1">The sequence shown here is derived from an EMBL/GenBank/DDBJ whole genome shotgun (WGS) entry which is preliminary data.</text>
</comment>
<proteinExistence type="predicted"/>
<dbReference type="EMBL" id="VJMH01002027">
    <property type="protein sequence ID" value="KAF0710372.1"/>
    <property type="molecule type" value="Genomic_DNA"/>
</dbReference>
<dbReference type="OrthoDB" id="10653134at2759"/>
<feature type="non-terminal residue" evidence="1">
    <location>
        <position position="639"/>
    </location>
</feature>
<reference evidence="1" key="1">
    <citation type="submission" date="2019-06" db="EMBL/GenBank/DDBJ databases">
        <title>Genomics analysis of Aphanomyces spp. identifies a new class of oomycete effector associated with host adaptation.</title>
        <authorList>
            <person name="Gaulin E."/>
        </authorList>
    </citation>
    <scope>NUCLEOTIDE SEQUENCE</scope>
    <source>
        <strain evidence="1">CBS 578.67</strain>
    </source>
</reference>
<gene>
    <name evidence="1" type="ORF">As57867_005531</name>
</gene>
<accession>A0A6A4ZGH7</accession>
<sequence length="639" mass="73895">MEDKRSKRDQNNEWNNLRIDVDLFAGDVPVRILSKVLPSDCSLAYMTIGLKNLNFRKKAIQIIMAPIKIFVRENQTRSLMKSLDEVVREVTFFNEDLIVELEQGKTVIEDRRHILQNTTNCQMAMHDFVDACSRAGIDRVYCSNFGMKSSLNPDSWYMKILEYCSSDKSLSFQMDFGIDATDLVANLVQGLPPPQSSIWGLKMDAFIQVSPTTQVFPLFTSTDGKPALKYFTCTQHDEFIVEERVIELPDSDDSDSDEDGIQHVQYIHYQLLKFKWYSEIVHLIKLFNKLRKLRRLQDDTTVKSAKSIVASMAAFLLKACTNKNFAKCGGSRFEFTFKISSLRQIQHISEAIKQCVQKIVAPYFAQDKVGFLTIEEYTKINQEWLDWLNEAAPRIRDSNRLPPQFLHCLNSAINGNDLWSYTISRNLILFKGTYKLQDETFESRLLRLSFLEGFLKANYPKLYILHKNPDLWPILQKVEFVFPSNINFKGKQVSTVFQSPTMWVRSIYQPTIAHPDLRHVCPVVLAERILKHFGALWIFNVKILPQALWRKIGDVIGRPSVPNTEEVQRSHSGEKVPALVRNQKRSRDPHYIGTLQPIKKIPPSSMRPVDYELEKILFETDNQGLNELKRRITIQHSKS</sequence>